<accession>A0ABW1U653</accession>
<evidence type="ECO:0000313" key="4">
    <source>
        <dbReference type="Proteomes" id="UP001596258"/>
    </source>
</evidence>
<dbReference type="Pfam" id="PF05651">
    <property type="entry name" value="Diacid_rec"/>
    <property type="match status" value="1"/>
</dbReference>
<evidence type="ECO:0000313" key="3">
    <source>
        <dbReference type="EMBL" id="MFC6288711.1"/>
    </source>
</evidence>
<dbReference type="Gene3D" id="1.10.10.2840">
    <property type="entry name" value="PucR C-terminal helix-turn-helix domain"/>
    <property type="match status" value="1"/>
</dbReference>
<dbReference type="PANTHER" id="PTHR33744">
    <property type="entry name" value="CARBOHYDRATE DIACID REGULATOR"/>
    <property type="match status" value="1"/>
</dbReference>
<evidence type="ECO:0000259" key="2">
    <source>
        <dbReference type="Pfam" id="PF13556"/>
    </source>
</evidence>
<organism evidence="3 4">
    <name type="scientific">Levilactobacillus angrenensis</name>
    <dbReference type="NCBI Taxonomy" id="2486020"/>
    <lineage>
        <taxon>Bacteria</taxon>
        <taxon>Bacillati</taxon>
        <taxon>Bacillota</taxon>
        <taxon>Bacilli</taxon>
        <taxon>Lactobacillales</taxon>
        <taxon>Lactobacillaceae</taxon>
        <taxon>Levilactobacillus</taxon>
    </lineage>
</organism>
<dbReference type="InterPro" id="IPR042070">
    <property type="entry name" value="PucR_C-HTH_sf"/>
</dbReference>
<protein>
    <submittedName>
        <fullName evidence="3">CdaR family transcriptional regulator</fullName>
    </submittedName>
</protein>
<feature type="domain" description="Putative sugar diacid recognition" evidence="1">
    <location>
        <begin position="3"/>
        <end position="133"/>
    </location>
</feature>
<dbReference type="Pfam" id="PF13556">
    <property type="entry name" value="HTH_30"/>
    <property type="match status" value="1"/>
</dbReference>
<dbReference type="InterPro" id="IPR025736">
    <property type="entry name" value="PucR_C-HTH_dom"/>
</dbReference>
<name>A0ABW1U653_9LACO</name>
<dbReference type="Proteomes" id="UP001596258">
    <property type="component" value="Unassembled WGS sequence"/>
</dbReference>
<comment type="caution">
    <text evidence="3">The sequence shown here is derived from an EMBL/GenBank/DDBJ whole genome shotgun (WGS) entry which is preliminary data.</text>
</comment>
<evidence type="ECO:0000259" key="1">
    <source>
        <dbReference type="Pfam" id="PF05651"/>
    </source>
</evidence>
<dbReference type="EMBL" id="JBHSSO010000003">
    <property type="protein sequence ID" value="MFC6288711.1"/>
    <property type="molecule type" value="Genomic_DNA"/>
</dbReference>
<gene>
    <name evidence="3" type="ORF">ACFP1M_00610</name>
</gene>
<sequence>MKIDPALAQSIVNKMMAQIPYNVNLMDQNGYVIASGDSSRINTLHVGALDAIEQKKTLPMARSFGQHGQPGINMPIFFDNEIVGVIGITGDPKKVTPLASLLRIATELLLSQNESNLREKQRENTLNRFLYQWSQVTSNIEAKTELLLEASQLKIDILKPRTAIAIEKQDLPMGIMDGTDYKVILDAKTTIILTRLKDTIERLVKYCQAKKIRIGVGLATKDIGTSIHQATQALKISTIFNRSDQIYYQQIAFVDKLLSSELPLPSLEITFKKEHRSESGNELIQTLSTFIDNNGSMVNTAKALHIHRNTLSYRLERIKEIFNLDPRNTVELFELYLGYLYFMNNLYHIELK</sequence>
<proteinExistence type="predicted"/>
<reference evidence="4" key="1">
    <citation type="journal article" date="2019" name="Int. J. Syst. Evol. Microbiol.">
        <title>The Global Catalogue of Microorganisms (GCM) 10K type strain sequencing project: providing services to taxonomists for standard genome sequencing and annotation.</title>
        <authorList>
            <consortium name="The Broad Institute Genomics Platform"/>
            <consortium name="The Broad Institute Genome Sequencing Center for Infectious Disease"/>
            <person name="Wu L."/>
            <person name="Ma J."/>
        </authorList>
    </citation>
    <scope>NUCLEOTIDE SEQUENCE [LARGE SCALE GENOMIC DNA]</scope>
    <source>
        <strain evidence="4">CCM 8893</strain>
    </source>
</reference>
<dbReference type="InterPro" id="IPR008599">
    <property type="entry name" value="Diacid_rec"/>
</dbReference>
<keyword evidence="4" id="KW-1185">Reference proteome</keyword>
<dbReference type="InterPro" id="IPR051448">
    <property type="entry name" value="CdaR-like_regulators"/>
</dbReference>
<feature type="domain" description="PucR C-terminal helix-turn-helix" evidence="2">
    <location>
        <begin position="283"/>
        <end position="338"/>
    </location>
</feature>
<dbReference type="PANTHER" id="PTHR33744:SF15">
    <property type="entry name" value="CARBOHYDRATE DIACID REGULATOR"/>
    <property type="match status" value="1"/>
</dbReference>
<dbReference type="RefSeq" id="WP_125577298.1">
    <property type="nucleotide sequence ID" value="NZ_JBHSSO010000003.1"/>
</dbReference>